<proteinExistence type="predicted"/>
<organism evidence="2 3">
    <name type="scientific">Hymenoscyphus fraxineus</name>
    <dbReference type="NCBI Taxonomy" id="746836"/>
    <lineage>
        <taxon>Eukaryota</taxon>
        <taxon>Fungi</taxon>
        <taxon>Dikarya</taxon>
        <taxon>Ascomycota</taxon>
        <taxon>Pezizomycotina</taxon>
        <taxon>Leotiomycetes</taxon>
        <taxon>Helotiales</taxon>
        <taxon>Helotiaceae</taxon>
        <taxon>Hymenoscyphus</taxon>
    </lineage>
</organism>
<feature type="compositionally biased region" description="Low complexity" evidence="1">
    <location>
        <begin position="346"/>
        <end position="359"/>
    </location>
</feature>
<comment type="caution">
    <text evidence="2">The sequence shown here is derived from an EMBL/GenBank/DDBJ whole genome shotgun (WGS) entry which is preliminary data.</text>
</comment>
<feature type="compositionally biased region" description="Polar residues" evidence="1">
    <location>
        <begin position="522"/>
        <end position="541"/>
    </location>
</feature>
<evidence type="ECO:0000256" key="1">
    <source>
        <dbReference type="SAM" id="MobiDB-lite"/>
    </source>
</evidence>
<feature type="compositionally biased region" description="Polar residues" evidence="1">
    <location>
        <begin position="360"/>
        <end position="387"/>
    </location>
</feature>
<evidence type="ECO:0000313" key="2">
    <source>
        <dbReference type="EMBL" id="CAG8956947.1"/>
    </source>
</evidence>
<feature type="compositionally biased region" description="Polar residues" evidence="1">
    <location>
        <begin position="870"/>
        <end position="882"/>
    </location>
</feature>
<dbReference type="Gene3D" id="3.40.50.1820">
    <property type="entry name" value="alpha/beta hydrolase"/>
    <property type="match status" value="1"/>
</dbReference>
<feature type="region of interest" description="Disordered" evidence="1">
    <location>
        <begin position="820"/>
        <end position="882"/>
    </location>
</feature>
<feature type="compositionally biased region" description="Basic and acidic residues" evidence="1">
    <location>
        <begin position="240"/>
        <end position="249"/>
    </location>
</feature>
<feature type="region of interest" description="Disordered" evidence="1">
    <location>
        <begin position="236"/>
        <end position="292"/>
    </location>
</feature>
<gene>
    <name evidence="2" type="ORF">HYFRA_00011998</name>
</gene>
<dbReference type="Proteomes" id="UP000696280">
    <property type="component" value="Unassembled WGS sequence"/>
</dbReference>
<protein>
    <submittedName>
        <fullName evidence="2">Uncharacterized protein</fullName>
    </submittedName>
</protein>
<dbReference type="InterPro" id="IPR029058">
    <property type="entry name" value="AB_hydrolase_fold"/>
</dbReference>
<dbReference type="AlphaFoldDB" id="A0A9N9PWT6"/>
<accession>A0A9N9PWT6</accession>
<dbReference type="PANTHER" id="PTHR11440">
    <property type="entry name" value="LECITHIN-CHOLESTEROL ACYLTRANSFERASE-RELATED"/>
    <property type="match status" value="1"/>
</dbReference>
<keyword evidence="3" id="KW-1185">Reference proteome</keyword>
<dbReference type="SUPFAM" id="SSF53474">
    <property type="entry name" value="alpha/beta-Hydrolases"/>
    <property type="match status" value="1"/>
</dbReference>
<reference evidence="2" key="1">
    <citation type="submission" date="2021-07" db="EMBL/GenBank/DDBJ databases">
        <authorList>
            <person name="Durling M."/>
        </authorList>
    </citation>
    <scope>NUCLEOTIDE SEQUENCE</scope>
</reference>
<name>A0A9N9PWT6_9HELO</name>
<feature type="region of interest" description="Disordered" evidence="1">
    <location>
        <begin position="502"/>
        <end position="541"/>
    </location>
</feature>
<dbReference type="OrthoDB" id="10250441at2759"/>
<sequence>MPRDGKIGIASHCSQMMATHTGAYNYSYSYGAVEHYFKRCLGMEWISASKPLCHSDVKARLPRAHQEWSNQSKHREQTSTFTCPNRTALCVTHARGRVYLDCWNPLEEDWKSYSVHSGAQPVKTSMGPLGVTSEPPQLQDNMATTSPTNIPLSSFEETNILVDESDTDEMAVNSPEEVDESLIELSISPVATRMRSSQTPAIEKAVAMEDGRGYFDIGPDTPPIEEQEQGLEEYISESPHGSEKLRLAEENESPASRTQPPKLPSLPSPTLENTALPTPWQAGPKPFNLPRHEIQPSLAGVFSSSRTRSRSGGAEALKKFLPKGLPSMSQVGNYFGSTTILPGQKSPNSSNGSRSNRSSTMFTTSSLHRNDSSPQRRTFQSIITSKPQAPAEQPLRPKNVRRSTSDNSLLYHSLSRASSLGDDTRFEKQTEQVNSRAKAIRDSLQDRSSFRMPQIPSIASLKSMPTMPSMPNMPRVPSFSFNMNFLTANSVPAKWRNEADKGPDLIAGNLNKTRPSALPVSSRATDSSQSAQSGNALPNSQSLNSFDSALESLTGDIVIMGGYRGSILRSTKNNRQVWVPVKVGLNIRKVDLEVGLEPEDEERMEETIYPSGMLQNIGPVDISRRLFKRLSECENARNGKLRVWDYGYDWRLSPHLLSRKLTKFLEGLPSNQPTTGGAAQNVRGALVIAHSLGGLITRHVVNHRPELFSGVIYAGVPQACVNILGPLRNGDAVLLSSRVLTAQVNFTLRTSFLLLPEDGGCFIDLKTRERYPVDFFSLDDWIKYRLSPCTDPPLPPKNPPPSGGLGSLINMSSSLLSLPNSAKKLHSGPSSPTVGSFESETQSSPTKTSKAADFLRNAENGTDRTLAPQMGSNTNPVTKGHSINQSISTTVTIPRDKAITYLKRTLAEIKQFKQELHFKPELSESNRYPPLALIYGKSIPTVYGAKVDGRDGIPCSDVYDNLAFASGDGVCLAKEAMLPEGYMVVRGGRVSTDRGHLTLLGDLNAVGRALLAVVKGRSKGIGMGDVKENVES</sequence>
<feature type="compositionally biased region" description="Polar residues" evidence="1">
    <location>
        <begin position="828"/>
        <end position="849"/>
    </location>
</feature>
<evidence type="ECO:0000313" key="3">
    <source>
        <dbReference type="Proteomes" id="UP000696280"/>
    </source>
</evidence>
<feature type="region of interest" description="Disordered" evidence="1">
    <location>
        <begin position="336"/>
        <end position="411"/>
    </location>
</feature>
<dbReference type="EMBL" id="CAJVRL010000075">
    <property type="protein sequence ID" value="CAG8956947.1"/>
    <property type="molecule type" value="Genomic_DNA"/>
</dbReference>